<dbReference type="CDD" id="cd09113">
    <property type="entry name" value="PLDc_ymdC_like_2"/>
    <property type="match status" value="1"/>
</dbReference>
<keyword evidence="1" id="KW-0732">Signal</keyword>
<dbReference type="SMART" id="SM00155">
    <property type="entry name" value="PLDc"/>
    <property type="match status" value="2"/>
</dbReference>
<dbReference type="Gene3D" id="3.30.870.10">
    <property type="entry name" value="Endonuclease Chain A"/>
    <property type="match status" value="2"/>
</dbReference>
<dbReference type="PROSITE" id="PS51257">
    <property type="entry name" value="PROKAR_LIPOPROTEIN"/>
    <property type="match status" value="1"/>
</dbReference>
<dbReference type="Pfam" id="PF13091">
    <property type="entry name" value="PLDc_2"/>
    <property type="match status" value="2"/>
</dbReference>
<gene>
    <name evidence="3" type="ORF">SAMN06295970_10975</name>
</gene>
<feature type="domain" description="PLD phosphodiesterase" evidence="2">
    <location>
        <begin position="411"/>
        <end position="438"/>
    </location>
</feature>
<dbReference type="RefSeq" id="WP_283442751.1">
    <property type="nucleotide sequence ID" value="NZ_FXUL01000009.1"/>
</dbReference>
<organism evidence="3 4">
    <name type="scientific">Noviherbaspirillum suwonense</name>
    <dbReference type="NCBI Taxonomy" id="1224511"/>
    <lineage>
        <taxon>Bacteria</taxon>
        <taxon>Pseudomonadati</taxon>
        <taxon>Pseudomonadota</taxon>
        <taxon>Betaproteobacteria</taxon>
        <taxon>Burkholderiales</taxon>
        <taxon>Oxalobacteraceae</taxon>
        <taxon>Noviherbaspirillum</taxon>
    </lineage>
</organism>
<dbReference type="PANTHER" id="PTHR21248:SF12">
    <property type="entry name" value="CARDIOLIPIN SYNTHASE C"/>
    <property type="match status" value="1"/>
</dbReference>
<evidence type="ECO:0000259" key="2">
    <source>
        <dbReference type="PROSITE" id="PS50035"/>
    </source>
</evidence>
<dbReference type="InterPro" id="IPR001736">
    <property type="entry name" value="PLipase_D/transphosphatidylase"/>
</dbReference>
<feature type="signal peptide" evidence="1">
    <location>
        <begin position="1"/>
        <end position="24"/>
    </location>
</feature>
<dbReference type="CDD" id="cd09111">
    <property type="entry name" value="PLDc_ymdC_like_1"/>
    <property type="match status" value="1"/>
</dbReference>
<feature type="domain" description="PLD phosphodiesterase" evidence="2">
    <location>
        <begin position="170"/>
        <end position="197"/>
    </location>
</feature>
<keyword evidence="4" id="KW-1185">Reference proteome</keyword>
<proteinExistence type="predicted"/>
<dbReference type="InterPro" id="IPR025202">
    <property type="entry name" value="PLD-like_dom"/>
</dbReference>
<protein>
    <submittedName>
        <fullName evidence="3">Cardiolipin synthase</fullName>
    </submittedName>
</protein>
<dbReference type="EMBL" id="FXUL01000009">
    <property type="protein sequence ID" value="SMP63460.1"/>
    <property type="molecule type" value="Genomic_DNA"/>
</dbReference>
<dbReference type="Proteomes" id="UP001158049">
    <property type="component" value="Unassembled WGS sequence"/>
</dbReference>
<evidence type="ECO:0000256" key="1">
    <source>
        <dbReference type="SAM" id="SignalP"/>
    </source>
</evidence>
<reference evidence="3 4" key="1">
    <citation type="submission" date="2017-05" db="EMBL/GenBank/DDBJ databases">
        <authorList>
            <person name="Varghese N."/>
            <person name="Submissions S."/>
        </authorList>
    </citation>
    <scope>NUCLEOTIDE SEQUENCE [LARGE SCALE GENOMIC DNA]</scope>
    <source>
        <strain evidence="3 4">DSM 26001</strain>
    </source>
</reference>
<sequence length="521" mass="57253">MAGFLRHLHRLARCLLPCCMLLSAACTTLPPLQGRSVSSAFVDTRDTALGKVLEPMTAEHPGQSAVYPLLDARDAFAARAHLAQVAQRSLDVQYYIWHKDLTGTLLFDMLRTAADRGVRVRLLLDDNNTSGLDPVLAALDGHPNIEVRLFNPFVLRSPRWLGYLTDFSRANRRMHNKSFTADNQVTIVGGRNVGDEYFGAANGVLFTDVDVMAAGPVVRDVSASFDQYWRSQSSYPVRLLLPPGDPGVLAGLAIEHQAMMQQDAANAYTRALRDSPFVHQLMEARLPVEWAPTRMVSDDPAKGLGQAPPQSLVKEMLKAVVGEPSTRVSLVSPYFVPSAEAVDMLAGWAEQGMRVEILTNSLEATDVAAVHAGYAKRRVELLDAGVTLYELRRLAPGIWNEQPRFSMGSSSASSLHAKTFAVDDARVFVGSFNFDPRSATLNTEMGFVIDSPTLARRVHDTFEQRVPDDAYRVTLGSGGRLLWTEKQPAGPPLQYATEPGTTGWQRFLVWLLSLLPIDALL</sequence>
<evidence type="ECO:0000313" key="3">
    <source>
        <dbReference type="EMBL" id="SMP63460.1"/>
    </source>
</evidence>
<evidence type="ECO:0000313" key="4">
    <source>
        <dbReference type="Proteomes" id="UP001158049"/>
    </source>
</evidence>
<dbReference type="PANTHER" id="PTHR21248">
    <property type="entry name" value="CARDIOLIPIN SYNTHASE"/>
    <property type="match status" value="1"/>
</dbReference>
<accession>A0ABY1QCV7</accession>
<name>A0ABY1QCV7_9BURK</name>
<comment type="caution">
    <text evidence="3">The sequence shown here is derived from an EMBL/GenBank/DDBJ whole genome shotgun (WGS) entry which is preliminary data.</text>
</comment>
<dbReference type="PROSITE" id="PS50035">
    <property type="entry name" value="PLD"/>
    <property type="match status" value="2"/>
</dbReference>
<feature type="chain" id="PRO_5047428633" evidence="1">
    <location>
        <begin position="25"/>
        <end position="521"/>
    </location>
</feature>
<dbReference type="SUPFAM" id="SSF56024">
    <property type="entry name" value="Phospholipase D/nuclease"/>
    <property type="match status" value="2"/>
</dbReference>